<sequence length="156" mass="17278">MGPTPFLTIESSYMYIGSTGNLNTGVNNDCHGTRANRWKTPLGGSDLTPDDCLELMEQYSSIRIACHADYYPGEPHQSRFLFHKGQLSLNEILKKSLENAVLAYTWWMDTRAFGQPASCLHNLRWNGTQGDCDWHPPAIESSGGLSLWPLGSAKGS</sequence>
<comment type="caution">
    <text evidence="1">The sequence shown here is derived from an EMBL/GenBank/DDBJ whole genome shotgun (WGS) entry which is preliminary data.</text>
</comment>
<reference evidence="1 2" key="1">
    <citation type="journal article" date="2019" name="Nat. Ecol. Evol.">
        <title>Megaphylogeny resolves global patterns of mushroom evolution.</title>
        <authorList>
            <person name="Varga T."/>
            <person name="Krizsan K."/>
            <person name="Foldi C."/>
            <person name="Dima B."/>
            <person name="Sanchez-Garcia M."/>
            <person name="Sanchez-Ramirez S."/>
            <person name="Szollosi G.J."/>
            <person name="Szarkandi J.G."/>
            <person name="Papp V."/>
            <person name="Albert L."/>
            <person name="Andreopoulos W."/>
            <person name="Angelini C."/>
            <person name="Antonin V."/>
            <person name="Barry K.W."/>
            <person name="Bougher N.L."/>
            <person name="Buchanan P."/>
            <person name="Buyck B."/>
            <person name="Bense V."/>
            <person name="Catcheside P."/>
            <person name="Chovatia M."/>
            <person name="Cooper J."/>
            <person name="Damon W."/>
            <person name="Desjardin D."/>
            <person name="Finy P."/>
            <person name="Geml J."/>
            <person name="Haridas S."/>
            <person name="Hughes K."/>
            <person name="Justo A."/>
            <person name="Karasinski D."/>
            <person name="Kautmanova I."/>
            <person name="Kiss B."/>
            <person name="Kocsube S."/>
            <person name="Kotiranta H."/>
            <person name="LaButti K.M."/>
            <person name="Lechner B.E."/>
            <person name="Liimatainen K."/>
            <person name="Lipzen A."/>
            <person name="Lukacs Z."/>
            <person name="Mihaltcheva S."/>
            <person name="Morgado L.N."/>
            <person name="Niskanen T."/>
            <person name="Noordeloos M.E."/>
            <person name="Ohm R.A."/>
            <person name="Ortiz-Santana B."/>
            <person name="Ovrebo C."/>
            <person name="Racz N."/>
            <person name="Riley R."/>
            <person name="Savchenko A."/>
            <person name="Shiryaev A."/>
            <person name="Soop K."/>
            <person name="Spirin V."/>
            <person name="Szebenyi C."/>
            <person name="Tomsovsky M."/>
            <person name="Tulloss R.E."/>
            <person name="Uehling J."/>
            <person name="Grigoriev I.V."/>
            <person name="Vagvolgyi C."/>
            <person name="Papp T."/>
            <person name="Martin F.M."/>
            <person name="Miettinen O."/>
            <person name="Hibbett D.S."/>
            <person name="Nagy L.G."/>
        </authorList>
    </citation>
    <scope>NUCLEOTIDE SEQUENCE [LARGE SCALE GENOMIC DNA]</scope>
    <source>
        <strain evidence="1 2">FP101781</strain>
    </source>
</reference>
<gene>
    <name evidence="1" type="ORF">FA13DRAFT_1708116</name>
</gene>
<dbReference type="Proteomes" id="UP000298030">
    <property type="component" value="Unassembled WGS sequence"/>
</dbReference>
<evidence type="ECO:0000313" key="1">
    <source>
        <dbReference type="EMBL" id="TEB33952.1"/>
    </source>
</evidence>
<dbReference type="AlphaFoldDB" id="A0A4Y7TK81"/>
<proteinExistence type="predicted"/>
<evidence type="ECO:0000313" key="2">
    <source>
        <dbReference type="Proteomes" id="UP000298030"/>
    </source>
</evidence>
<name>A0A4Y7TK81_COPMI</name>
<organism evidence="1 2">
    <name type="scientific">Coprinellus micaceus</name>
    <name type="common">Glistening ink-cap mushroom</name>
    <name type="synonym">Coprinus micaceus</name>
    <dbReference type="NCBI Taxonomy" id="71717"/>
    <lineage>
        <taxon>Eukaryota</taxon>
        <taxon>Fungi</taxon>
        <taxon>Dikarya</taxon>
        <taxon>Basidiomycota</taxon>
        <taxon>Agaricomycotina</taxon>
        <taxon>Agaricomycetes</taxon>
        <taxon>Agaricomycetidae</taxon>
        <taxon>Agaricales</taxon>
        <taxon>Agaricineae</taxon>
        <taxon>Psathyrellaceae</taxon>
        <taxon>Coprinellus</taxon>
    </lineage>
</organism>
<protein>
    <submittedName>
        <fullName evidence="1">Uncharacterized protein</fullName>
    </submittedName>
</protein>
<dbReference type="STRING" id="71717.A0A4Y7TK81"/>
<accession>A0A4Y7TK81</accession>
<keyword evidence="2" id="KW-1185">Reference proteome</keyword>
<dbReference type="OrthoDB" id="9991317at2759"/>
<dbReference type="EMBL" id="QPFP01000011">
    <property type="protein sequence ID" value="TEB33952.1"/>
    <property type="molecule type" value="Genomic_DNA"/>
</dbReference>